<dbReference type="PANTHER" id="PTHR33744:SF1">
    <property type="entry name" value="DNA-BINDING TRANSCRIPTIONAL ACTIVATOR ADER"/>
    <property type="match status" value="1"/>
</dbReference>
<dbReference type="Pfam" id="PF13556">
    <property type="entry name" value="HTH_30"/>
    <property type="match status" value="1"/>
</dbReference>
<evidence type="ECO:0000259" key="3">
    <source>
        <dbReference type="Pfam" id="PF13556"/>
    </source>
</evidence>
<feature type="compositionally biased region" description="Polar residues" evidence="1">
    <location>
        <begin position="508"/>
        <end position="517"/>
    </location>
</feature>
<evidence type="ECO:0008006" key="6">
    <source>
        <dbReference type="Google" id="ProtNLM"/>
    </source>
</evidence>
<feature type="domain" description="Purine catabolism PurC-like" evidence="2">
    <location>
        <begin position="28"/>
        <end position="150"/>
    </location>
</feature>
<dbReference type="AlphaFoldDB" id="A0A2I1IG49"/>
<dbReference type="InterPro" id="IPR051448">
    <property type="entry name" value="CdaR-like_regulators"/>
</dbReference>
<dbReference type="InterPro" id="IPR042070">
    <property type="entry name" value="PucR_C-HTH_sf"/>
</dbReference>
<dbReference type="InterPro" id="IPR012914">
    <property type="entry name" value="PucR_dom"/>
</dbReference>
<feature type="region of interest" description="Disordered" evidence="1">
    <location>
        <begin position="506"/>
        <end position="526"/>
    </location>
</feature>
<sequence length="596" mass="62760">MQDISAGEHTGSVPETDGPRDLTVRNFLQLPHVKFGNPVVLAGQQHLDTPIRWVHIAETDAVTDLLEGGEMLLSSSPAFQHSVEHTRAFLDQARRAGAVGFAVEAIDEVGLASPRSLEVLTEAGRGAGMPVIALRSRVRFVRITQEAHRVLIGQQLSIVERTRELHEAFTELSLSGADESVIVREAARRLGTPVVLEDAAHRILAHAPAEALAATENWPPSAAQAVPVGVKGRRWGRVVAPAAREDDPYAAEVLQRASQAITLVRAHSQTTYDLRMRASDHFVSELPHMSEEQALRRGRAADLHGPGGFMAIAVEMCGGGFAEDDGDAGGVEAGDASGSVTKDEAADYQLRERGLRLELVAVAERLGLTAVTSAWRTGTVVAILGFPAVTAGGAGAAGGARTASGAGTAGSADCANPDDLTAELCRDLTEAIPETITVGAGQLSQTLVAVADDIPTAVEAAHVAAGMSIRRQPFYRYSDLRLNGLIASLSDDPRMSAFAHAELGPLLKTSTPTSPETRGNKPREASGASSADLEFLWVYLLCGGQKAAVARQLGISRPAVYAKAGRIASTLGVSLDDPESAAALLTALLWQRSRST</sequence>
<dbReference type="RefSeq" id="WP_101672514.1">
    <property type="nucleotide sequence ID" value="NZ_PKGO01000006.1"/>
</dbReference>
<feature type="domain" description="PucR C-terminal helix-turn-helix" evidence="3">
    <location>
        <begin position="533"/>
        <end position="589"/>
    </location>
</feature>
<dbReference type="Proteomes" id="UP000242755">
    <property type="component" value="Unassembled WGS sequence"/>
</dbReference>
<proteinExistence type="predicted"/>
<name>A0A2I1IG49_9MICO</name>
<feature type="region of interest" description="Disordered" evidence="1">
    <location>
        <begin position="1"/>
        <end position="20"/>
    </location>
</feature>
<accession>A0A2I1IG49</accession>
<dbReference type="EMBL" id="PKGO01000006">
    <property type="protein sequence ID" value="PKY70107.1"/>
    <property type="molecule type" value="Genomic_DNA"/>
</dbReference>
<dbReference type="Pfam" id="PF07905">
    <property type="entry name" value="PucR"/>
    <property type="match status" value="1"/>
</dbReference>
<evidence type="ECO:0000256" key="1">
    <source>
        <dbReference type="SAM" id="MobiDB-lite"/>
    </source>
</evidence>
<reference evidence="4 5" key="1">
    <citation type="submission" date="2017-12" db="EMBL/GenBank/DDBJ databases">
        <title>Phylogenetic diversity of female urinary microbiome.</title>
        <authorList>
            <person name="Thomas-White K."/>
            <person name="Wolfe A.J."/>
        </authorList>
    </citation>
    <scope>NUCLEOTIDE SEQUENCE [LARGE SCALE GENOMIC DNA]</scope>
    <source>
        <strain evidence="4 5">UMB0426</strain>
    </source>
</reference>
<evidence type="ECO:0000313" key="5">
    <source>
        <dbReference type="Proteomes" id="UP000242755"/>
    </source>
</evidence>
<gene>
    <name evidence="4" type="ORF">CYJ40_06895</name>
</gene>
<dbReference type="PANTHER" id="PTHR33744">
    <property type="entry name" value="CARBOHYDRATE DIACID REGULATOR"/>
    <property type="match status" value="1"/>
</dbReference>
<dbReference type="InterPro" id="IPR025736">
    <property type="entry name" value="PucR_C-HTH_dom"/>
</dbReference>
<evidence type="ECO:0000259" key="2">
    <source>
        <dbReference type="Pfam" id="PF07905"/>
    </source>
</evidence>
<dbReference type="STRING" id="1176165.GCA_001584405_00696"/>
<organism evidence="4 5">
    <name type="scientific">Brevibacterium ravenspurgense</name>
    <dbReference type="NCBI Taxonomy" id="479117"/>
    <lineage>
        <taxon>Bacteria</taxon>
        <taxon>Bacillati</taxon>
        <taxon>Actinomycetota</taxon>
        <taxon>Actinomycetes</taxon>
        <taxon>Micrococcales</taxon>
        <taxon>Brevibacteriaceae</taxon>
        <taxon>Brevibacterium</taxon>
    </lineage>
</organism>
<evidence type="ECO:0000313" key="4">
    <source>
        <dbReference type="EMBL" id="PKY70107.1"/>
    </source>
</evidence>
<comment type="caution">
    <text evidence="4">The sequence shown here is derived from an EMBL/GenBank/DDBJ whole genome shotgun (WGS) entry which is preliminary data.</text>
</comment>
<dbReference type="Gene3D" id="1.10.10.2840">
    <property type="entry name" value="PucR C-terminal helix-turn-helix domain"/>
    <property type="match status" value="1"/>
</dbReference>
<protein>
    <recommendedName>
        <fullName evidence="6">PucR family transcriptional regulator</fullName>
    </recommendedName>
</protein>